<protein>
    <submittedName>
        <fullName evidence="9">Riboflavin transport system permease protein RibX</fullName>
    </submittedName>
</protein>
<feature type="transmembrane region" description="Helical" evidence="7">
    <location>
        <begin position="133"/>
        <end position="153"/>
    </location>
</feature>
<dbReference type="PROSITE" id="PS50928">
    <property type="entry name" value="ABC_TM1"/>
    <property type="match status" value="1"/>
</dbReference>
<gene>
    <name evidence="9" type="primary">ribX_4</name>
    <name evidence="9" type="ORF">Mgrana_01311</name>
</gene>
<dbReference type="GO" id="GO:0055085">
    <property type="term" value="P:transmembrane transport"/>
    <property type="evidence" value="ECO:0007669"/>
    <property type="project" value="InterPro"/>
</dbReference>
<name>A0A399F9J7_9DEIN</name>
<keyword evidence="5 7" id="KW-1133">Transmembrane helix</keyword>
<keyword evidence="2 7" id="KW-0813">Transport</keyword>
<evidence type="ECO:0000256" key="3">
    <source>
        <dbReference type="ARBA" id="ARBA00022475"/>
    </source>
</evidence>
<accession>A0A399F9J7</accession>
<dbReference type="Pfam" id="PF00528">
    <property type="entry name" value="BPD_transp_1"/>
    <property type="match status" value="1"/>
</dbReference>
<dbReference type="PANTHER" id="PTHR30151">
    <property type="entry name" value="ALKANE SULFONATE ABC TRANSPORTER-RELATED, MEMBRANE SUBUNIT"/>
    <property type="match status" value="1"/>
</dbReference>
<sequence>MARAIRPTPSKPTPALLQGEGMRWLVFAVVSLGVWELGARLYNAPFLLPTPSRILQEFLKTPNLVLQNAWVTAQEIVLGFVLGALIAHLAAVLLIVLPKWLEDFIFRLVSTLNSIPFVALASLVVVWLGVNGIGSKVAIAGLYTFFALVYFVHKGLVSTDTGKEELLTSYNVSFAQRVRFLKLPSALPIIFTSLKGGAMAAVNGAIVGELFGAFQGLGFMILDSRYVGNTARVFLAAVCCTLVGWLLLGLLTALERRWVGWHLEMTRQR</sequence>
<evidence type="ECO:0000313" key="10">
    <source>
        <dbReference type="Proteomes" id="UP000266178"/>
    </source>
</evidence>
<evidence type="ECO:0000256" key="5">
    <source>
        <dbReference type="ARBA" id="ARBA00022989"/>
    </source>
</evidence>
<evidence type="ECO:0000259" key="8">
    <source>
        <dbReference type="PROSITE" id="PS50928"/>
    </source>
</evidence>
<keyword evidence="10" id="KW-1185">Reference proteome</keyword>
<evidence type="ECO:0000256" key="2">
    <source>
        <dbReference type="ARBA" id="ARBA00022448"/>
    </source>
</evidence>
<dbReference type="PANTHER" id="PTHR30151:SF20">
    <property type="entry name" value="ABC TRANSPORTER PERMEASE PROTEIN HI_0355-RELATED"/>
    <property type="match status" value="1"/>
</dbReference>
<dbReference type="OrthoDB" id="9804353at2"/>
<comment type="caution">
    <text evidence="9">The sequence shown here is derived from an EMBL/GenBank/DDBJ whole genome shotgun (WGS) entry which is preliminary data.</text>
</comment>
<proteinExistence type="inferred from homology"/>
<dbReference type="InterPro" id="IPR000515">
    <property type="entry name" value="MetI-like"/>
</dbReference>
<organism evidence="9 10">
    <name type="scientific">Meiothermus granaticius NBRC 107808</name>
    <dbReference type="NCBI Taxonomy" id="1227551"/>
    <lineage>
        <taxon>Bacteria</taxon>
        <taxon>Thermotogati</taxon>
        <taxon>Deinococcota</taxon>
        <taxon>Deinococci</taxon>
        <taxon>Thermales</taxon>
        <taxon>Thermaceae</taxon>
        <taxon>Meiothermus</taxon>
    </lineage>
</organism>
<feature type="domain" description="ABC transmembrane type-1" evidence="8">
    <location>
        <begin position="65"/>
        <end position="252"/>
    </location>
</feature>
<feature type="transmembrane region" description="Helical" evidence="7">
    <location>
        <begin position="76"/>
        <end position="97"/>
    </location>
</feature>
<feature type="transmembrane region" description="Helical" evidence="7">
    <location>
        <begin position="233"/>
        <end position="254"/>
    </location>
</feature>
<dbReference type="CDD" id="cd06261">
    <property type="entry name" value="TM_PBP2"/>
    <property type="match status" value="1"/>
</dbReference>
<reference evidence="9 10" key="1">
    <citation type="submission" date="2018-08" db="EMBL/GenBank/DDBJ databases">
        <title>Meiothermus granaticius genome AF-68 sequencing project.</title>
        <authorList>
            <person name="Da Costa M.S."/>
            <person name="Albuquerque L."/>
            <person name="Raposo P."/>
            <person name="Froufe H.J.C."/>
            <person name="Barroso C.S."/>
            <person name="Egas C."/>
        </authorList>
    </citation>
    <scope>NUCLEOTIDE SEQUENCE [LARGE SCALE GENOMIC DNA]</scope>
    <source>
        <strain evidence="9 10">AF-68</strain>
    </source>
</reference>
<keyword evidence="3" id="KW-1003">Cell membrane</keyword>
<evidence type="ECO:0000256" key="6">
    <source>
        <dbReference type="ARBA" id="ARBA00023136"/>
    </source>
</evidence>
<dbReference type="InterPro" id="IPR035906">
    <property type="entry name" value="MetI-like_sf"/>
</dbReference>
<dbReference type="Proteomes" id="UP000266178">
    <property type="component" value="Unassembled WGS sequence"/>
</dbReference>
<evidence type="ECO:0000256" key="7">
    <source>
        <dbReference type="RuleBase" id="RU363032"/>
    </source>
</evidence>
<comment type="similarity">
    <text evidence="7">Belongs to the binding-protein-dependent transport system permease family.</text>
</comment>
<dbReference type="GO" id="GO:0005886">
    <property type="term" value="C:plasma membrane"/>
    <property type="evidence" value="ECO:0007669"/>
    <property type="project" value="UniProtKB-SubCell"/>
</dbReference>
<feature type="transmembrane region" description="Helical" evidence="7">
    <location>
        <begin position="200"/>
        <end position="221"/>
    </location>
</feature>
<evidence type="ECO:0000256" key="4">
    <source>
        <dbReference type="ARBA" id="ARBA00022692"/>
    </source>
</evidence>
<keyword evidence="6 7" id="KW-0472">Membrane</keyword>
<evidence type="ECO:0000313" key="9">
    <source>
        <dbReference type="EMBL" id="RIH92773.1"/>
    </source>
</evidence>
<dbReference type="EMBL" id="QWLB01000014">
    <property type="protein sequence ID" value="RIH92773.1"/>
    <property type="molecule type" value="Genomic_DNA"/>
</dbReference>
<feature type="transmembrane region" description="Helical" evidence="7">
    <location>
        <begin position="21"/>
        <end position="42"/>
    </location>
</feature>
<dbReference type="Gene3D" id="1.10.3720.10">
    <property type="entry name" value="MetI-like"/>
    <property type="match status" value="1"/>
</dbReference>
<feature type="transmembrane region" description="Helical" evidence="7">
    <location>
        <begin position="104"/>
        <end position="127"/>
    </location>
</feature>
<evidence type="ECO:0000256" key="1">
    <source>
        <dbReference type="ARBA" id="ARBA00004651"/>
    </source>
</evidence>
<keyword evidence="4 7" id="KW-0812">Transmembrane</keyword>
<comment type="subcellular location">
    <subcellularLocation>
        <location evidence="1 7">Cell membrane</location>
        <topology evidence="1 7">Multi-pass membrane protein</topology>
    </subcellularLocation>
</comment>
<dbReference type="SUPFAM" id="SSF161098">
    <property type="entry name" value="MetI-like"/>
    <property type="match status" value="1"/>
</dbReference>
<dbReference type="RefSeq" id="WP_119356813.1">
    <property type="nucleotide sequence ID" value="NZ_BJXM01000010.1"/>
</dbReference>
<dbReference type="AlphaFoldDB" id="A0A399F9J7"/>